<proteinExistence type="predicted"/>
<keyword evidence="3" id="KW-1185">Reference proteome</keyword>
<evidence type="ECO:0000256" key="1">
    <source>
        <dbReference type="SAM" id="MobiDB-lite"/>
    </source>
</evidence>
<evidence type="ECO:0000313" key="3">
    <source>
        <dbReference type="Proteomes" id="UP001211065"/>
    </source>
</evidence>
<reference evidence="2" key="1">
    <citation type="submission" date="2020-05" db="EMBL/GenBank/DDBJ databases">
        <title>Phylogenomic resolution of chytrid fungi.</title>
        <authorList>
            <person name="Stajich J.E."/>
            <person name="Amses K."/>
            <person name="Simmons R."/>
            <person name="Seto K."/>
            <person name="Myers J."/>
            <person name="Bonds A."/>
            <person name="Quandt C.A."/>
            <person name="Barry K."/>
            <person name="Liu P."/>
            <person name="Grigoriev I."/>
            <person name="Longcore J.E."/>
            <person name="James T.Y."/>
        </authorList>
    </citation>
    <scope>NUCLEOTIDE SEQUENCE</scope>
    <source>
        <strain evidence="2">JEL0476</strain>
    </source>
</reference>
<protein>
    <submittedName>
        <fullName evidence="2">Uncharacterized protein</fullName>
    </submittedName>
</protein>
<dbReference type="EMBL" id="JADGJW010000025">
    <property type="protein sequence ID" value="KAJ3226964.1"/>
    <property type="molecule type" value="Genomic_DNA"/>
</dbReference>
<dbReference type="AlphaFoldDB" id="A0AAD5U764"/>
<feature type="region of interest" description="Disordered" evidence="1">
    <location>
        <begin position="1"/>
        <end position="28"/>
    </location>
</feature>
<organism evidence="2 3">
    <name type="scientific">Clydaea vesicula</name>
    <dbReference type="NCBI Taxonomy" id="447962"/>
    <lineage>
        <taxon>Eukaryota</taxon>
        <taxon>Fungi</taxon>
        <taxon>Fungi incertae sedis</taxon>
        <taxon>Chytridiomycota</taxon>
        <taxon>Chytridiomycota incertae sedis</taxon>
        <taxon>Chytridiomycetes</taxon>
        <taxon>Lobulomycetales</taxon>
        <taxon>Lobulomycetaceae</taxon>
        <taxon>Clydaea</taxon>
    </lineage>
</organism>
<sequence>MKDRLSDSSFNSSTSSASSQPWIPCGKIHHEPHPVDTVPILKSSSSLNHTNNINTNSKVWLPTSKVVETNKPLFLINDGCKNVKEKGSKNYNNENIRYEEVEIIEEIIEYEEVPDVLNWTEGVKPEVNATANYIDNHILSVKGFDRAHALVSYFLHREEMRQLFADRPLAGIFAQDVDLTPDPWGQSERPKQTVEPLIHHLRDQIKAIKNGGFGTMSFHEKKENSLTDVVDFETLGEQLNLFTKKETHKLIQEVLSPKFEGKSVIICWYLNLKVILNYLNRAHQELPKLARFLGATEDLSVPQKWGKRFDVTWVLMHNRDGVKFLQYPQRLLFGDKNSVIGEDESDEFSKKK</sequence>
<feature type="compositionally biased region" description="Low complexity" evidence="1">
    <location>
        <begin position="7"/>
        <end position="19"/>
    </location>
</feature>
<dbReference type="Proteomes" id="UP001211065">
    <property type="component" value="Unassembled WGS sequence"/>
</dbReference>
<accession>A0AAD5U764</accession>
<name>A0AAD5U764_9FUNG</name>
<evidence type="ECO:0000313" key="2">
    <source>
        <dbReference type="EMBL" id="KAJ3226964.1"/>
    </source>
</evidence>
<comment type="caution">
    <text evidence="2">The sequence shown here is derived from an EMBL/GenBank/DDBJ whole genome shotgun (WGS) entry which is preliminary data.</text>
</comment>
<gene>
    <name evidence="2" type="ORF">HK099_003756</name>
</gene>